<accession>A0A1Y1UVP6</accession>
<dbReference type="Proteomes" id="UP000193719">
    <property type="component" value="Unassembled WGS sequence"/>
</dbReference>
<evidence type="ECO:0000259" key="1">
    <source>
        <dbReference type="Pfam" id="PF00780"/>
    </source>
</evidence>
<dbReference type="EMBL" id="MCFH01000073">
    <property type="protein sequence ID" value="ORX42007.1"/>
    <property type="molecule type" value="Genomic_DNA"/>
</dbReference>
<reference evidence="2 3" key="1">
    <citation type="submission" date="2016-08" db="EMBL/GenBank/DDBJ databases">
        <title>Genomes of anaerobic fungi encode conserved fungal cellulosomes for biomass hydrolysis.</title>
        <authorList>
            <consortium name="DOE Joint Genome Institute"/>
            <person name="Haitjema C.H."/>
            <person name="Gilmore S.P."/>
            <person name="Henske J.K."/>
            <person name="Solomon K.V."/>
            <person name="De Groot R."/>
            <person name="Kuo A."/>
            <person name="Mondo S.J."/>
            <person name="Salamov A.A."/>
            <person name="Labutti K."/>
            <person name="Zhao Z."/>
            <person name="Chiniquy J."/>
            <person name="Barry K."/>
            <person name="Brewer H.M."/>
            <person name="Purvine S.O."/>
            <person name="Wright A.T."/>
            <person name="Boxma B."/>
            <person name="Van Alen T."/>
            <person name="Hackstein J.H."/>
            <person name="Baker S.E."/>
            <person name="Grigoriev I.V."/>
            <person name="O'Malley M.A."/>
        </authorList>
    </citation>
    <scope>NUCLEOTIDE SEQUENCE [LARGE SCALE GENOMIC DNA]</scope>
    <source>
        <strain evidence="3">finn</strain>
    </source>
</reference>
<dbReference type="AlphaFoldDB" id="A0A1Y1UVP6"/>
<proteinExistence type="predicted"/>
<comment type="caution">
    <text evidence="2">The sequence shown here is derived from an EMBL/GenBank/DDBJ whole genome shotgun (WGS) entry which is preliminary data.</text>
</comment>
<protein>
    <recommendedName>
        <fullName evidence="1">CNH domain-containing protein</fullName>
    </recommendedName>
</protein>
<evidence type="ECO:0000313" key="2">
    <source>
        <dbReference type="EMBL" id="ORX42007.1"/>
    </source>
</evidence>
<organism evidence="2 3">
    <name type="scientific">Piromyces finnis</name>
    <dbReference type="NCBI Taxonomy" id="1754191"/>
    <lineage>
        <taxon>Eukaryota</taxon>
        <taxon>Fungi</taxon>
        <taxon>Fungi incertae sedis</taxon>
        <taxon>Chytridiomycota</taxon>
        <taxon>Chytridiomycota incertae sedis</taxon>
        <taxon>Neocallimastigomycetes</taxon>
        <taxon>Neocallimastigales</taxon>
        <taxon>Neocallimastigaceae</taxon>
        <taxon>Piromyces</taxon>
    </lineage>
</organism>
<evidence type="ECO:0000313" key="3">
    <source>
        <dbReference type="Proteomes" id="UP000193719"/>
    </source>
</evidence>
<name>A0A1Y1UVP6_9FUNG</name>
<dbReference type="Pfam" id="PF00780">
    <property type="entry name" value="CNH"/>
    <property type="match status" value="1"/>
</dbReference>
<dbReference type="STRING" id="1754191.A0A1Y1UVP6"/>
<feature type="domain" description="CNH" evidence="1">
    <location>
        <begin position="87"/>
        <end position="212"/>
    </location>
</feature>
<dbReference type="InterPro" id="IPR001180">
    <property type="entry name" value="CNH_dom"/>
</dbReference>
<sequence>MIEKEIQNQEKVSSNIIKNIDISKIQQKNEIINKIYNNNWSTSLSHVISNISKKKTIAELEKPNQPVFNACRICKIPFKINCAEIIDDSLLLGTNNGLHNYCLNENKSSIENSLLISTRKYLQISKVNAIKVILSKSGKNDIICVHYISHIQNFKAIKKFENETKMKKLKSTRGCINFTVERCENEIYICCLIPNSIIILKNDENITTKFLYIKVYN</sequence>
<gene>
    <name evidence="2" type="ORF">BCR36DRAFT_363271</name>
</gene>
<reference evidence="2 3" key="2">
    <citation type="submission" date="2016-08" db="EMBL/GenBank/DDBJ databases">
        <title>Pervasive Adenine N6-methylation of Active Genes in Fungi.</title>
        <authorList>
            <consortium name="DOE Joint Genome Institute"/>
            <person name="Mondo S.J."/>
            <person name="Dannebaum R.O."/>
            <person name="Kuo R.C."/>
            <person name="Labutti K."/>
            <person name="Haridas S."/>
            <person name="Kuo A."/>
            <person name="Salamov A."/>
            <person name="Ahrendt S.R."/>
            <person name="Lipzen A."/>
            <person name="Sullivan W."/>
            <person name="Andreopoulos W.B."/>
            <person name="Clum A."/>
            <person name="Lindquist E."/>
            <person name="Daum C."/>
            <person name="Ramamoorthy G.K."/>
            <person name="Gryganskyi A."/>
            <person name="Culley D."/>
            <person name="Magnuson J.K."/>
            <person name="James T.Y."/>
            <person name="O'Malley M.A."/>
            <person name="Stajich J.E."/>
            <person name="Spatafora J.W."/>
            <person name="Visel A."/>
            <person name="Grigoriev I.V."/>
        </authorList>
    </citation>
    <scope>NUCLEOTIDE SEQUENCE [LARGE SCALE GENOMIC DNA]</scope>
    <source>
        <strain evidence="3">finn</strain>
    </source>
</reference>
<keyword evidence="3" id="KW-1185">Reference proteome</keyword>